<proteinExistence type="inferred from homology"/>
<evidence type="ECO:0000259" key="8">
    <source>
        <dbReference type="Pfam" id="PF00534"/>
    </source>
</evidence>
<dbReference type="UniPathway" id="UPA00164"/>
<keyword evidence="5 7" id="KW-0808">Transferase</keyword>
<dbReference type="AlphaFoldDB" id="A0A0S8GG33"/>
<sequence>MKVAFVASEAVPYAKTGGLADVVGTLPGHLRKRGVEAVTFLPKYSGIKGTCIDEFDIEMRGRHHVRIFQDGDFYFIDYPEYYERTGLYGTEKGDFKDNCERFTLFCKAVIVLLKKWHFDIVHCHDWQSGLVPLYIKEQAIPAKSVFTIHNLGYQGKFPRRAFPLLGISKSYYTPEGIEYYGDINFLKAGILYADRVTTVSETYAREIQTPELGFGLDGVLRTRRAQLIGIVNGIDYRQWNPETDKSINRTYGDYTGKQTNKDYLAGECHLDPGAPLIGMVSRIAEQKGFDILVKAFDDMMTMGFGFVLLGFGDEQYHMKLKRFESVYRCRVCVNIKFDNTLAHRIYAGSDFFLMPSQYEPCGLGQLISLRYGTVPIVRATGGLADTVTEFRSETMRGNGFVFSNYTSSALVSALSRAHEVYQKKQVFEQLSEKCMTYDFSWKKSAEKYLAMYNAL</sequence>
<dbReference type="GO" id="GO:0005978">
    <property type="term" value="P:glycogen biosynthetic process"/>
    <property type="evidence" value="ECO:0007669"/>
    <property type="project" value="UniProtKB-UniRule"/>
</dbReference>
<dbReference type="HAMAP" id="MF_00484">
    <property type="entry name" value="Glycogen_synth"/>
    <property type="match status" value="1"/>
</dbReference>
<feature type="domain" description="Starch synthase catalytic" evidence="9">
    <location>
        <begin position="2"/>
        <end position="221"/>
    </location>
</feature>
<comment type="similarity">
    <text evidence="3 7">Belongs to the glycosyltransferase 1 family. Bacterial/plant glycogen synthase subfamily.</text>
</comment>
<dbReference type="Gene3D" id="3.40.50.2000">
    <property type="entry name" value="Glycogen Phosphorylase B"/>
    <property type="match status" value="2"/>
</dbReference>
<dbReference type="NCBIfam" id="TIGR02095">
    <property type="entry name" value="glgA"/>
    <property type="match status" value="1"/>
</dbReference>
<dbReference type="PANTHER" id="PTHR45825">
    <property type="entry name" value="GRANULE-BOUND STARCH SYNTHASE 1, CHLOROPLASTIC/AMYLOPLASTIC"/>
    <property type="match status" value="1"/>
</dbReference>
<reference evidence="10 11" key="1">
    <citation type="journal article" date="2015" name="Microbiome">
        <title>Genomic resolution of linkages in carbon, nitrogen, and sulfur cycling among widespread estuary sediment bacteria.</title>
        <authorList>
            <person name="Baker B.J."/>
            <person name="Lazar C.S."/>
            <person name="Teske A.P."/>
            <person name="Dick G.J."/>
        </authorList>
    </citation>
    <scope>NUCLEOTIDE SEQUENCE [LARGE SCALE GENOMIC DNA]</scope>
    <source>
        <strain evidence="10">SM23_60</strain>
    </source>
</reference>
<dbReference type="InterPro" id="IPR013534">
    <property type="entry name" value="Starch_synth_cat_dom"/>
</dbReference>
<comment type="caution">
    <text evidence="10">The sequence shown here is derived from an EMBL/GenBank/DDBJ whole genome shotgun (WGS) entry which is preliminary data.</text>
</comment>
<dbReference type="PANTHER" id="PTHR45825:SF11">
    <property type="entry name" value="ALPHA AMYLASE DOMAIN-CONTAINING PROTEIN"/>
    <property type="match status" value="1"/>
</dbReference>
<evidence type="ECO:0000313" key="10">
    <source>
        <dbReference type="EMBL" id="KPK72019.1"/>
    </source>
</evidence>
<dbReference type="CDD" id="cd03791">
    <property type="entry name" value="GT5_Glycogen_synthase_DULL1-like"/>
    <property type="match status" value="1"/>
</dbReference>
<evidence type="ECO:0000256" key="5">
    <source>
        <dbReference type="ARBA" id="ARBA00022679"/>
    </source>
</evidence>
<evidence type="ECO:0000256" key="7">
    <source>
        <dbReference type="HAMAP-Rule" id="MF_00484"/>
    </source>
</evidence>
<dbReference type="Pfam" id="PF00534">
    <property type="entry name" value="Glycos_transf_1"/>
    <property type="match status" value="1"/>
</dbReference>
<dbReference type="Proteomes" id="UP000051096">
    <property type="component" value="Unassembled WGS sequence"/>
</dbReference>
<evidence type="ECO:0000256" key="2">
    <source>
        <dbReference type="ARBA" id="ARBA00002764"/>
    </source>
</evidence>
<dbReference type="InterPro" id="IPR001296">
    <property type="entry name" value="Glyco_trans_1"/>
</dbReference>
<dbReference type="GO" id="GO:0004373">
    <property type="term" value="F:alpha-1,4-glucan glucosyltransferase (UDP-glucose donor) activity"/>
    <property type="evidence" value="ECO:0007669"/>
    <property type="project" value="InterPro"/>
</dbReference>
<evidence type="ECO:0000313" key="11">
    <source>
        <dbReference type="Proteomes" id="UP000051096"/>
    </source>
</evidence>
<dbReference type="InterPro" id="IPR011835">
    <property type="entry name" value="GS/SS"/>
</dbReference>
<gene>
    <name evidence="7" type="primary">glgA</name>
    <name evidence="10" type="ORF">AMJ87_05955</name>
</gene>
<dbReference type="EMBL" id="LJUO01000044">
    <property type="protein sequence ID" value="KPK72019.1"/>
    <property type="molecule type" value="Genomic_DNA"/>
</dbReference>
<dbReference type="EC" id="2.4.1.21" evidence="7"/>
<dbReference type="PATRIC" id="fig|1703780.3.peg.2632"/>
<evidence type="ECO:0000256" key="6">
    <source>
        <dbReference type="ARBA" id="ARBA00023056"/>
    </source>
</evidence>
<evidence type="ECO:0000256" key="1">
    <source>
        <dbReference type="ARBA" id="ARBA00001478"/>
    </source>
</evidence>
<evidence type="ECO:0000256" key="4">
    <source>
        <dbReference type="ARBA" id="ARBA00022676"/>
    </source>
</evidence>
<feature type="binding site" evidence="7">
    <location>
        <position position="15"/>
    </location>
    <ligand>
        <name>ADP-alpha-D-glucose</name>
        <dbReference type="ChEBI" id="CHEBI:57498"/>
    </ligand>
</feature>
<keyword evidence="4 7" id="KW-0328">Glycosyltransferase</keyword>
<organism evidence="10 11">
    <name type="scientific">candidate division WOR_3 bacterium SM23_60</name>
    <dbReference type="NCBI Taxonomy" id="1703780"/>
    <lineage>
        <taxon>Bacteria</taxon>
        <taxon>Bacteria division WOR-3</taxon>
    </lineage>
</organism>
<protein>
    <recommendedName>
        <fullName evidence="7">Glycogen synthase</fullName>
        <ecNumber evidence="7">2.4.1.21</ecNumber>
    </recommendedName>
    <alternativeName>
        <fullName evidence="7">Starch [bacterial glycogen] synthase</fullName>
    </alternativeName>
</protein>
<accession>A0A0S8GG33</accession>
<keyword evidence="6 7" id="KW-0320">Glycogen biosynthesis</keyword>
<dbReference type="NCBIfam" id="NF001899">
    <property type="entry name" value="PRK00654.1-2"/>
    <property type="match status" value="1"/>
</dbReference>
<comment type="function">
    <text evidence="2 7">Synthesizes alpha-1,4-glucan chains using ADP-glucose.</text>
</comment>
<comment type="catalytic activity">
    <reaction evidence="1 7">
        <text>[(1-&gt;4)-alpha-D-glucosyl](n) + ADP-alpha-D-glucose = [(1-&gt;4)-alpha-D-glucosyl](n+1) + ADP + H(+)</text>
        <dbReference type="Rhea" id="RHEA:18189"/>
        <dbReference type="Rhea" id="RHEA-COMP:9584"/>
        <dbReference type="Rhea" id="RHEA-COMP:9587"/>
        <dbReference type="ChEBI" id="CHEBI:15378"/>
        <dbReference type="ChEBI" id="CHEBI:15444"/>
        <dbReference type="ChEBI" id="CHEBI:57498"/>
        <dbReference type="ChEBI" id="CHEBI:456216"/>
        <dbReference type="EC" id="2.4.1.21"/>
    </reaction>
</comment>
<evidence type="ECO:0000259" key="9">
    <source>
        <dbReference type="Pfam" id="PF08323"/>
    </source>
</evidence>
<feature type="domain" description="Glycosyl transferase family 1" evidence="8">
    <location>
        <begin position="272"/>
        <end position="421"/>
    </location>
</feature>
<comment type="pathway">
    <text evidence="7">Glycan biosynthesis; glycogen biosynthesis.</text>
</comment>
<evidence type="ECO:0000256" key="3">
    <source>
        <dbReference type="ARBA" id="ARBA00010281"/>
    </source>
</evidence>
<dbReference type="GO" id="GO:0009011">
    <property type="term" value="F:alpha-1,4-glucan glucosyltransferase (ADP-glucose donor) activity"/>
    <property type="evidence" value="ECO:0007669"/>
    <property type="project" value="UniProtKB-UniRule"/>
</dbReference>
<name>A0A0S8GG33_UNCW3</name>
<dbReference type="SUPFAM" id="SSF53756">
    <property type="entry name" value="UDP-Glycosyltransferase/glycogen phosphorylase"/>
    <property type="match status" value="1"/>
</dbReference>
<dbReference type="Pfam" id="PF08323">
    <property type="entry name" value="Glyco_transf_5"/>
    <property type="match status" value="1"/>
</dbReference>